<evidence type="ECO:0000256" key="2">
    <source>
        <dbReference type="ARBA" id="ARBA00010566"/>
    </source>
</evidence>
<dbReference type="PRINTS" id="PR00143">
    <property type="entry name" value="CITRTSNTHASE"/>
</dbReference>
<evidence type="ECO:0000256" key="1">
    <source>
        <dbReference type="ARBA" id="ARBA00004751"/>
    </source>
</evidence>
<proteinExistence type="inferred from homology"/>
<dbReference type="UniPathway" id="UPA00223"/>
<comment type="catalytic activity">
    <reaction evidence="4">
        <text>oxaloacetate + acetyl-CoA + H2O = citrate + CoA + H(+)</text>
        <dbReference type="Rhea" id="RHEA:16845"/>
        <dbReference type="ChEBI" id="CHEBI:15377"/>
        <dbReference type="ChEBI" id="CHEBI:15378"/>
        <dbReference type="ChEBI" id="CHEBI:16452"/>
        <dbReference type="ChEBI" id="CHEBI:16947"/>
        <dbReference type="ChEBI" id="CHEBI:57287"/>
        <dbReference type="ChEBI" id="CHEBI:57288"/>
        <dbReference type="EC" id="2.3.3.16"/>
    </reaction>
</comment>
<dbReference type="Proteomes" id="UP000322887">
    <property type="component" value="Chromosome"/>
</dbReference>
<dbReference type="InterPro" id="IPR036969">
    <property type="entry name" value="Citrate_synthase_sf"/>
</dbReference>
<reference evidence="7 9" key="2">
    <citation type="submission" date="2019-08" db="EMBL/GenBank/DDBJ databases">
        <title>Deep-cultivation of Planctomycetes and their phenomic and genomic characterization uncovers novel biology.</title>
        <authorList>
            <person name="Wiegand S."/>
            <person name="Jogler M."/>
            <person name="Boedeker C."/>
            <person name="Pinto D."/>
            <person name="Vollmers J."/>
            <person name="Rivas-Marin E."/>
            <person name="Kohn T."/>
            <person name="Peeters S.H."/>
            <person name="Heuer A."/>
            <person name="Rast P."/>
            <person name="Oberbeckmann S."/>
            <person name="Bunk B."/>
            <person name="Jeske O."/>
            <person name="Meyerdierks A."/>
            <person name="Storesund J.E."/>
            <person name="Kallscheuer N."/>
            <person name="Luecker S."/>
            <person name="Lage O.M."/>
            <person name="Pohl T."/>
            <person name="Merkel B.J."/>
            <person name="Hornburger P."/>
            <person name="Mueller R.-W."/>
            <person name="Bruemmer F."/>
            <person name="Labrenz M."/>
            <person name="Spormann A.M."/>
            <person name="Op den Camp H."/>
            <person name="Overmann J."/>
            <person name="Amann R."/>
            <person name="Jetten M.S.M."/>
            <person name="Mascher T."/>
            <person name="Medema M.H."/>
            <person name="Devos D.P."/>
            <person name="Kaster A.-K."/>
            <person name="Ovreas L."/>
            <person name="Rohde M."/>
            <person name="Galperin M.Y."/>
            <person name="Jogler C."/>
        </authorList>
    </citation>
    <scope>NUCLEOTIDE SEQUENCE [LARGE SCALE GENOMIC DNA]</scope>
    <source>
        <strain evidence="7 9">DSM 8797</strain>
    </source>
</reference>
<dbReference type="PANTHER" id="PTHR11739:SF4">
    <property type="entry name" value="CITRATE SYNTHASE, PEROXISOMAL"/>
    <property type="match status" value="1"/>
</dbReference>
<dbReference type="SUPFAM" id="SSF48256">
    <property type="entry name" value="Citrate synthase"/>
    <property type="match status" value="1"/>
</dbReference>
<gene>
    <name evidence="7" type="primary">citZ_2</name>
    <name evidence="6" type="ORF">DIT97_12480</name>
    <name evidence="7" type="ORF">GmarT_54180</name>
</gene>
<sequence>MERHPYRPGLSGIVATETEISQIQEGLTYRGYPIDELARGAAFIEVAYLLLHGELPSHEQLADFQTLLIETGSLPQPVMAAVEAIPPHIDMMEVIRSGVSLLAHFDPQMEYGVFQSEVSNAQYLLAMLPQLISYRYHQVRGSRLVEPNFHHSYAGSFWCMLKGDEPSQLEEEAFNAALIIYADFGLSPSTFAARVVASTGSPLYSAICSAIGSINGQLHCSCGTGVLDVLQEAIQSGNAEEWVCQEITKGRRVLGFENSHHKPRDPRSAVLKSYCVQLADALGQNEMENAADTIEEIMGKIQKVHPRVEWYASRLLHYLGFEPDLFTPIFSVSRLVGWVAHIVEQSENNHLYQPLSRYVGMDQRKYTPLPLRS</sequence>
<keyword evidence="9" id="KW-1185">Reference proteome</keyword>
<evidence type="ECO:0000256" key="4">
    <source>
        <dbReference type="ARBA" id="ARBA00049288"/>
    </source>
</evidence>
<evidence type="ECO:0000313" key="7">
    <source>
        <dbReference type="EMBL" id="QEG19517.1"/>
    </source>
</evidence>
<evidence type="ECO:0000313" key="8">
    <source>
        <dbReference type="Proteomes" id="UP000263642"/>
    </source>
</evidence>
<dbReference type="EMBL" id="DQAY01000069">
    <property type="protein sequence ID" value="HCO23819.1"/>
    <property type="molecule type" value="Genomic_DNA"/>
</dbReference>
<evidence type="ECO:0000313" key="9">
    <source>
        <dbReference type="Proteomes" id="UP000322887"/>
    </source>
</evidence>
<comment type="similarity">
    <text evidence="2 5">Belongs to the citrate synthase family.</text>
</comment>
<dbReference type="EMBL" id="CP042910">
    <property type="protein sequence ID" value="QEG19517.1"/>
    <property type="molecule type" value="Genomic_DNA"/>
</dbReference>
<dbReference type="AlphaFoldDB" id="A0A3D3R4Y6"/>
<organism evidence="6 8">
    <name type="scientific">Gimesia maris</name>
    <dbReference type="NCBI Taxonomy" id="122"/>
    <lineage>
        <taxon>Bacteria</taxon>
        <taxon>Pseudomonadati</taxon>
        <taxon>Planctomycetota</taxon>
        <taxon>Planctomycetia</taxon>
        <taxon>Planctomycetales</taxon>
        <taxon>Planctomycetaceae</taxon>
        <taxon>Gimesia</taxon>
    </lineage>
</organism>
<evidence type="ECO:0000256" key="3">
    <source>
        <dbReference type="ARBA" id="ARBA00022679"/>
    </source>
</evidence>
<reference evidence="6 8" key="1">
    <citation type="journal article" date="2018" name="Nat. Biotechnol.">
        <title>A standardized bacterial taxonomy based on genome phylogeny substantially revises the tree of life.</title>
        <authorList>
            <person name="Parks D.H."/>
            <person name="Chuvochina M."/>
            <person name="Waite D.W."/>
            <person name="Rinke C."/>
            <person name="Skarshewski A."/>
            <person name="Chaumeil P.A."/>
            <person name="Hugenholtz P."/>
        </authorList>
    </citation>
    <scope>NUCLEOTIDE SEQUENCE [LARGE SCALE GENOMIC DNA]</scope>
    <source>
        <strain evidence="6">UBA9375</strain>
    </source>
</reference>
<keyword evidence="7" id="KW-0012">Acyltransferase</keyword>
<name>A0A3D3R4Y6_9PLAN</name>
<evidence type="ECO:0000313" key="6">
    <source>
        <dbReference type="EMBL" id="HCO23819.1"/>
    </source>
</evidence>
<comment type="pathway">
    <text evidence="1">Carbohydrate metabolism; tricarboxylic acid cycle; isocitrate from oxaloacetate: step 1/2.</text>
</comment>
<dbReference type="RefSeq" id="WP_002644597.1">
    <property type="nucleotide sequence ID" value="NZ_CAXBMG010000056.1"/>
</dbReference>
<dbReference type="PANTHER" id="PTHR11739">
    <property type="entry name" value="CITRATE SYNTHASE"/>
    <property type="match status" value="1"/>
</dbReference>
<dbReference type="GO" id="GO:0005975">
    <property type="term" value="P:carbohydrate metabolic process"/>
    <property type="evidence" value="ECO:0007669"/>
    <property type="project" value="TreeGrafter"/>
</dbReference>
<dbReference type="Gene3D" id="1.10.580.10">
    <property type="entry name" value="Citrate Synthase, domain 1"/>
    <property type="match status" value="1"/>
</dbReference>
<dbReference type="GO" id="GO:0036440">
    <property type="term" value="F:citrate synthase activity"/>
    <property type="evidence" value="ECO:0007669"/>
    <property type="project" value="UniProtKB-EC"/>
</dbReference>
<dbReference type="InterPro" id="IPR016143">
    <property type="entry name" value="Citrate_synth-like_sm_a-sub"/>
</dbReference>
<dbReference type="PIRSF" id="PIRSF001369">
    <property type="entry name" value="Citrate_synth"/>
    <property type="match status" value="1"/>
</dbReference>
<dbReference type="Gene3D" id="1.10.230.10">
    <property type="entry name" value="Cytochrome P450-Terp, domain 2"/>
    <property type="match status" value="1"/>
</dbReference>
<dbReference type="GO" id="GO:0006099">
    <property type="term" value="P:tricarboxylic acid cycle"/>
    <property type="evidence" value="ECO:0007669"/>
    <property type="project" value="UniProtKB-UniPathway"/>
</dbReference>
<dbReference type="InterPro" id="IPR016142">
    <property type="entry name" value="Citrate_synth-like_lrg_a-sub"/>
</dbReference>
<dbReference type="Proteomes" id="UP000263642">
    <property type="component" value="Unassembled WGS sequence"/>
</dbReference>
<dbReference type="InterPro" id="IPR024176">
    <property type="entry name" value="Citrate_synthase_bac-typ"/>
</dbReference>
<accession>A0A517XJ20</accession>
<accession>A0A3D3R4Y6</accession>
<protein>
    <recommendedName>
        <fullName evidence="5">Citrate synthase</fullName>
    </recommendedName>
</protein>
<dbReference type="Pfam" id="PF00285">
    <property type="entry name" value="Citrate_synt"/>
    <property type="match status" value="1"/>
</dbReference>
<evidence type="ECO:0000256" key="5">
    <source>
        <dbReference type="PIRNR" id="PIRNR001369"/>
    </source>
</evidence>
<dbReference type="InterPro" id="IPR002020">
    <property type="entry name" value="Citrate_synthase"/>
</dbReference>
<keyword evidence="3 5" id="KW-0808">Transferase</keyword>
<dbReference type="GeneID" id="98649846"/>